<organism evidence="3 4">
    <name type="scientific">Actinosynnema pretiosum subsp. pretiosum</name>
    <dbReference type="NCBI Taxonomy" id="103721"/>
    <lineage>
        <taxon>Bacteria</taxon>
        <taxon>Bacillati</taxon>
        <taxon>Actinomycetota</taxon>
        <taxon>Actinomycetes</taxon>
        <taxon>Pseudonocardiales</taxon>
        <taxon>Pseudonocardiaceae</taxon>
        <taxon>Actinosynnema</taxon>
    </lineage>
</organism>
<name>A0AA45L7D0_9PSEU</name>
<dbReference type="EMBL" id="CP073249">
    <property type="protein sequence ID" value="QUF04671.1"/>
    <property type="molecule type" value="Genomic_DNA"/>
</dbReference>
<dbReference type="Gene3D" id="1.10.10.60">
    <property type="entry name" value="Homeodomain-like"/>
    <property type="match status" value="1"/>
</dbReference>
<evidence type="ECO:0000259" key="2">
    <source>
        <dbReference type="PROSITE" id="PS01124"/>
    </source>
</evidence>
<feature type="domain" description="HTH araC/xylS-type" evidence="2">
    <location>
        <begin position="206"/>
        <end position="239"/>
    </location>
</feature>
<accession>A0AA45L7D0</accession>
<sequence>MSPAPPPGAPAVRQVHYRAGTATSGVEVLSFAELRRRAGPDEWRHAQRPDFDLLLFIRAGEARHWVDFTGYPLQPGDVLWVRSGQVQRWGDIAAIEGAMVLFTTERLDDDLARRSHAAPRRVHWEGVNHPDRELTHALEDLQRATTRPNLPADLRIPLQDHGLARLIIELLATDDIVSTPARPATDEAHQWFVDELERRFRELRKVSDYASRLGFPDLAGFTKYFTGHTGTSPTAFRAALP</sequence>
<protein>
    <submittedName>
        <fullName evidence="3">AraC family ligand binding domain-containing protein</fullName>
    </submittedName>
</protein>
<keyword evidence="1" id="KW-0238">DNA-binding</keyword>
<evidence type="ECO:0000313" key="4">
    <source>
        <dbReference type="Proteomes" id="UP000677152"/>
    </source>
</evidence>
<dbReference type="InterPro" id="IPR003313">
    <property type="entry name" value="AraC-bd"/>
</dbReference>
<dbReference type="AlphaFoldDB" id="A0AA45L7D0"/>
<evidence type="ECO:0000313" key="3">
    <source>
        <dbReference type="EMBL" id="QUF04671.1"/>
    </source>
</evidence>
<dbReference type="InterPro" id="IPR037923">
    <property type="entry name" value="HTH-like"/>
</dbReference>
<dbReference type="GO" id="GO:0043565">
    <property type="term" value="F:sequence-specific DNA binding"/>
    <property type="evidence" value="ECO:0007669"/>
    <property type="project" value="InterPro"/>
</dbReference>
<dbReference type="InterPro" id="IPR018060">
    <property type="entry name" value="HTH_AraC"/>
</dbReference>
<dbReference type="Proteomes" id="UP000677152">
    <property type="component" value="Chromosome"/>
</dbReference>
<reference evidence="3" key="1">
    <citation type="submission" date="2021-04" db="EMBL/GenBank/DDBJ databases">
        <title>Genomic sequence of Actinosynnema pretiosum subsp. pretiosum ATCC 31280 (C-14919).</title>
        <authorList>
            <person name="Bai L."/>
            <person name="Wang X."/>
            <person name="Xiao Y."/>
        </authorList>
    </citation>
    <scope>NUCLEOTIDE SEQUENCE</scope>
    <source>
        <strain evidence="3">ATCC 31280</strain>
    </source>
</reference>
<dbReference type="PROSITE" id="PS01124">
    <property type="entry name" value="HTH_ARAC_FAMILY_2"/>
    <property type="match status" value="1"/>
</dbReference>
<dbReference type="SUPFAM" id="SSF51215">
    <property type="entry name" value="Regulatory protein AraC"/>
    <property type="match status" value="1"/>
</dbReference>
<dbReference type="Pfam" id="PF02311">
    <property type="entry name" value="AraC_binding"/>
    <property type="match status" value="1"/>
</dbReference>
<gene>
    <name evidence="3" type="ORF">KCV87_00550</name>
</gene>
<evidence type="ECO:0000256" key="1">
    <source>
        <dbReference type="ARBA" id="ARBA00023125"/>
    </source>
</evidence>
<proteinExistence type="predicted"/>
<dbReference type="GO" id="GO:0003700">
    <property type="term" value="F:DNA-binding transcription factor activity"/>
    <property type="evidence" value="ECO:0007669"/>
    <property type="project" value="InterPro"/>
</dbReference>